<organism evidence="1 2">
    <name type="scientific">Coemansia furcata</name>
    <dbReference type="NCBI Taxonomy" id="417177"/>
    <lineage>
        <taxon>Eukaryota</taxon>
        <taxon>Fungi</taxon>
        <taxon>Fungi incertae sedis</taxon>
        <taxon>Zoopagomycota</taxon>
        <taxon>Kickxellomycotina</taxon>
        <taxon>Kickxellomycetes</taxon>
        <taxon>Kickxellales</taxon>
        <taxon>Kickxellaceae</taxon>
        <taxon>Coemansia</taxon>
    </lineage>
</organism>
<evidence type="ECO:0000313" key="2">
    <source>
        <dbReference type="Proteomes" id="UP001140096"/>
    </source>
</evidence>
<sequence length="111" mass="11978">MQSGNLADGGVNTEYPWLRKQRLDATASTGQVSDRAGFNDDASDVLGIRAATPIPSLHSRQQQQQQQVVVGTPDSMVLDRMLELESVIATVKSSLDNHASSYYSVASQIAE</sequence>
<evidence type="ECO:0000313" key="1">
    <source>
        <dbReference type="EMBL" id="KAJ2813423.1"/>
    </source>
</evidence>
<comment type="caution">
    <text evidence="1">The sequence shown here is derived from an EMBL/GenBank/DDBJ whole genome shotgun (WGS) entry which is preliminary data.</text>
</comment>
<dbReference type="EMBL" id="JANBUP010000058">
    <property type="protein sequence ID" value="KAJ2813423.1"/>
    <property type="molecule type" value="Genomic_DNA"/>
</dbReference>
<reference evidence="1" key="1">
    <citation type="submission" date="2022-07" db="EMBL/GenBank/DDBJ databases">
        <title>Phylogenomic reconstructions and comparative analyses of Kickxellomycotina fungi.</title>
        <authorList>
            <person name="Reynolds N.K."/>
            <person name="Stajich J.E."/>
            <person name="Barry K."/>
            <person name="Grigoriev I.V."/>
            <person name="Crous P."/>
            <person name="Smith M.E."/>
        </authorList>
    </citation>
    <scope>NUCLEOTIDE SEQUENCE</scope>
    <source>
        <strain evidence="1">CBS 102833</strain>
    </source>
</reference>
<gene>
    <name evidence="1" type="ORF">H4S07_000699</name>
</gene>
<keyword evidence="2" id="KW-1185">Reference proteome</keyword>
<accession>A0ACC1LQE1</accession>
<dbReference type="Proteomes" id="UP001140096">
    <property type="component" value="Unassembled WGS sequence"/>
</dbReference>
<protein>
    <submittedName>
        <fullName evidence="1">Uncharacterized protein</fullName>
    </submittedName>
</protein>
<proteinExistence type="predicted"/>
<name>A0ACC1LQE1_9FUNG</name>